<protein>
    <submittedName>
        <fullName evidence="1">Uncharacterized protein</fullName>
    </submittedName>
</protein>
<evidence type="ECO:0000313" key="2">
    <source>
        <dbReference type="Proteomes" id="UP001064489"/>
    </source>
</evidence>
<dbReference type="AlphaFoldDB" id="A0AAD5IVJ5"/>
<sequence length="153" mass="16726">MGLKTYKRKKNITKVSQIPPRPVGGPFVFEVVVATRATQKKAKKKAAKQRALAADPIHGADSGSVQFQTFKTGSDTIFEGSVLVPVSVLKVWFRSGFDGYDGYDGYDGLSLAIPTVLFQFRFQSDFRRFNFGSTSDNFVGSDGLVPVPVPTIL</sequence>
<keyword evidence="2" id="KW-1185">Reference proteome</keyword>
<comment type="caution">
    <text evidence="1">The sequence shown here is derived from an EMBL/GenBank/DDBJ whole genome shotgun (WGS) entry which is preliminary data.</text>
</comment>
<dbReference type="Proteomes" id="UP001064489">
    <property type="component" value="Chromosome 5"/>
</dbReference>
<reference evidence="1" key="2">
    <citation type="submission" date="2023-02" db="EMBL/GenBank/DDBJ databases">
        <authorList>
            <person name="Swenson N.G."/>
            <person name="Wegrzyn J.L."/>
            <person name="Mcevoy S.L."/>
        </authorList>
    </citation>
    <scope>NUCLEOTIDE SEQUENCE</scope>
    <source>
        <strain evidence="1">91603</strain>
        <tissue evidence="1">Leaf</tissue>
    </source>
</reference>
<organism evidence="1 2">
    <name type="scientific">Acer negundo</name>
    <name type="common">Box elder</name>
    <dbReference type="NCBI Taxonomy" id="4023"/>
    <lineage>
        <taxon>Eukaryota</taxon>
        <taxon>Viridiplantae</taxon>
        <taxon>Streptophyta</taxon>
        <taxon>Embryophyta</taxon>
        <taxon>Tracheophyta</taxon>
        <taxon>Spermatophyta</taxon>
        <taxon>Magnoliopsida</taxon>
        <taxon>eudicotyledons</taxon>
        <taxon>Gunneridae</taxon>
        <taxon>Pentapetalae</taxon>
        <taxon>rosids</taxon>
        <taxon>malvids</taxon>
        <taxon>Sapindales</taxon>
        <taxon>Sapindaceae</taxon>
        <taxon>Hippocastanoideae</taxon>
        <taxon>Acereae</taxon>
        <taxon>Acer</taxon>
    </lineage>
</organism>
<name>A0AAD5IVJ5_ACENE</name>
<gene>
    <name evidence="1" type="ORF">LWI28_021638</name>
</gene>
<proteinExistence type="predicted"/>
<accession>A0AAD5IVJ5</accession>
<reference evidence="1" key="1">
    <citation type="journal article" date="2022" name="Plant J.">
        <title>Strategies of tolerance reflected in two North American maple genomes.</title>
        <authorList>
            <person name="McEvoy S.L."/>
            <person name="Sezen U.U."/>
            <person name="Trouern-Trend A."/>
            <person name="McMahon S.M."/>
            <person name="Schaberg P.G."/>
            <person name="Yang J."/>
            <person name="Wegrzyn J.L."/>
            <person name="Swenson N.G."/>
        </authorList>
    </citation>
    <scope>NUCLEOTIDE SEQUENCE</scope>
    <source>
        <strain evidence="1">91603</strain>
    </source>
</reference>
<evidence type="ECO:0000313" key="1">
    <source>
        <dbReference type="EMBL" id="KAI9178005.1"/>
    </source>
</evidence>
<dbReference type="EMBL" id="JAJSOW010000102">
    <property type="protein sequence ID" value="KAI9178005.1"/>
    <property type="molecule type" value="Genomic_DNA"/>
</dbReference>